<keyword evidence="2" id="KW-0285">Flavoprotein</keyword>
<comment type="similarity">
    <text evidence="3">Belongs to the flavoredoxin family.</text>
</comment>
<name>A0ABN2CTS4_9ACTN</name>
<dbReference type="Gene3D" id="2.30.110.10">
    <property type="entry name" value="Electron Transport, Fmn-binding Protein, Chain A"/>
    <property type="match status" value="1"/>
</dbReference>
<comment type="cofactor">
    <cofactor evidence="1">
        <name>FMN</name>
        <dbReference type="ChEBI" id="CHEBI:58210"/>
    </cofactor>
</comment>
<evidence type="ECO:0000313" key="5">
    <source>
        <dbReference type="EMBL" id="GAA1563144.1"/>
    </source>
</evidence>
<evidence type="ECO:0000313" key="6">
    <source>
        <dbReference type="Proteomes" id="UP001500393"/>
    </source>
</evidence>
<dbReference type="InterPro" id="IPR002563">
    <property type="entry name" value="Flavin_Rdtase-like_dom"/>
</dbReference>
<dbReference type="Proteomes" id="UP001500393">
    <property type="component" value="Unassembled WGS sequence"/>
</dbReference>
<comment type="caution">
    <text evidence="5">The sequence shown here is derived from an EMBL/GenBank/DDBJ whole genome shotgun (WGS) entry which is preliminary data.</text>
</comment>
<dbReference type="Pfam" id="PF01613">
    <property type="entry name" value="Flavin_Reduct"/>
    <property type="match status" value="1"/>
</dbReference>
<gene>
    <name evidence="5" type="ORF">GCM10009789_15260</name>
</gene>
<feature type="domain" description="Flavin reductase like" evidence="4">
    <location>
        <begin position="33"/>
        <end position="189"/>
    </location>
</feature>
<protein>
    <submittedName>
        <fullName evidence="5">Flavin reductase family protein</fullName>
    </submittedName>
</protein>
<accession>A0ABN2CTS4</accession>
<dbReference type="SUPFAM" id="SSF50475">
    <property type="entry name" value="FMN-binding split barrel"/>
    <property type="match status" value="1"/>
</dbReference>
<evidence type="ECO:0000256" key="3">
    <source>
        <dbReference type="ARBA" id="ARBA00038054"/>
    </source>
</evidence>
<evidence type="ECO:0000259" key="4">
    <source>
        <dbReference type="Pfam" id="PF01613"/>
    </source>
</evidence>
<sequence length="241" mass="26260">MVKASLARLPSHVGGCDRSLGMKRIVDPKVLYFGTPVVLIGSRNPDGSTNLGPMSSAWWLDHTAMLGMSVGSQTVKNLMERPECVLNLVDPAMVAALDRIALLTGSEQMSEAKRARGYRFEPDKFAAAGLTRTPGSLADVDLVEESPINLEGRVEAIHRIGGPDSNLRALEMSVQRVHVREDLLMNQDRYIDPLRWDPLIMKFTEYFAGGSPAYASSLARGWQMPPLAIDLDTEPVGGSIA</sequence>
<dbReference type="PANTHER" id="PTHR43567:SF1">
    <property type="entry name" value="FLAVOREDOXIN"/>
    <property type="match status" value="1"/>
</dbReference>
<dbReference type="PANTHER" id="PTHR43567">
    <property type="entry name" value="FLAVOREDOXIN-RELATED-RELATED"/>
    <property type="match status" value="1"/>
</dbReference>
<keyword evidence="6" id="KW-1185">Reference proteome</keyword>
<dbReference type="InterPro" id="IPR012349">
    <property type="entry name" value="Split_barrel_FMN-bd"/>
</dbReference>
<proteinExistence type="inferred from homology"/>
<evidence type="ECO:0000256" key="1">
    <source>
        <dbReference type="ARBA" id="ARBA00001917"/>
    </source>
</evidence>
<dbReference type="InterPro" id="IPR052174">
    <property type="entry name" value="Flavoredoxin"/>
</dbReference>
<organism evidence="5 6">
    <name type="scientific">Kribbella sancticallisti</name>
    <dbReference type="NCBI Taxonomy" id="460087"/>
    <lineage>
        <taxon>Bacteria</taxon>
        <taxon>Bacillati</taxon>
        <taxon>Actinomycetota</taxon>
        <taxon>Actinomycetes</taxon>
        <taxon>Propionibacteriales</taxon>
        <taxon>Kribbellaceae</taxon>
        <taxon>Kribbella</taxon>
    </lineage>
</organism>
<reference evidence="5 6" key="1">
    <citation type="journal article" date="2019" name="Int. J. Syst. Evol. Microbiol.">
        <title>The Global Catalogue of Microorganisms (GCM) 10K type strain sequencing project: providing services to taxonomists for standard genome sequencing and annotation.</title>
        <authorList>
            <consortium name="The Broad Institute Genomics Platform"/>
            <consortium name="The Broad Institute Genome Sequencing Center for Infectious Disease"/>
            <person name="Wu L."/>
            <person name="Ma J."/>
        </authorList>
    </citation>
    <scope>NUCLEOTIDE SEQUENCE [LARGE SCALE GENOMIC DNA]</scope>
    <source>
        <strain evidence="5 6">JCM 14969</strain>
    </source>
</reference>
<dbReference type="EMBL" id="BAAAOS010000017">
    <property type="protein sequence ID" value="GAA1563144.1"/>
    <property type="molecule type" value="Genomic_DNA"/>
</dbReference>
<evidence type="ECO:0000256" key="2">
    <source>
        <dbReference type="ARBA" id="ARBA00022630"/>
    </source>
</evidence>